<dbReference type="HOGENOM" id="CLU_1852701_0_0_5"/>
<dbReference type="STRING" id="999552.METH_06850"/>
<organism evidence="1 2">
    <name type="scientific">Leisingera methylohalidivorans DSM 14336</name>
    <dbReference type="NCBI Taxonomy" id="999552"/>
    <lineage>
        <taxon>Bacteria</taxon>
        <taxon>Pseudomonadati</taxon>
        <taxon>Pseudomonadota</taxon>
        <taxon>Alphaproteobacteria</taxon>
        <taxon>Rhodobacterales</taxon>
        <taxon>Roseobacteraceae</taxon>
        <taxon>Leisingera</taxon>
    </lineage>
</organism>
<keyword evidence="2" id="KW-1185">Reference proteome</keyword>
<accession>V9VYW2</accession>
<dbReference type="Proteomes" id="UP000018780">
    <property type="component" value="Chromosome"/>
</dbReference>
<sequence length="138" mass="14490">MSGFDIAEEIAAALAEAGEAVGDGPMMCTLKRAGEGDKLNPRNVGADGRPVRPVDTFHELVAVQGFQQVRDASGTLLTQQIRKVTVNATGVEPRDGDTIAIGVAMADAAEDTKYTRIEKVTPFAPGGTALSYDLELKS</sequence>
<dbReference type="EMBL" id="CP006773">
    <property type="protein sequence ID" value="AHD02944.1"/>
    <property type="molecule type" value="Genomic_DNA"/>
</dbReference>
<dbReference type="AlphaFoldDB" id="V9VYW2"/>
<gene>
    <name evidence="1" type="ORF">METH_06850</name>
</gene>
<dbReference type="RefSeq" id="WP_024089647.1">
    <property type="nucleotide sequence ID" value="NC_023135.1"/>
</dbReference>
<name>V9VYW2_9RHOB</name>
<evidence type="ECO:0000313" key="1">
    <source>
        <dbReference type="EMBL" id="AHD02944.1"/>
    </source>
</evidence>
<dbReference type="OrthoDB" id="7205619at2"/>
<reference evidence="1 2" key="1">
    <citation type="submission" date="2013-09" db="EMBL/GenBank/DDBJ databases">
        <authorList>
            <consortium name="DOE Joint Genome Institute"/>
            <person name="Klenk H.-P."/>
            <person name="Huntemann M."/>
            <person name="Han J."/>
            <person name="Chen A."/>
            <person name="Kyrpides N."/>
            <person name="Mavromatis K."/>
            <person name="Markowitz V."/>
            <person name="Palaniappan K."/>
            <person name="Ivanova N."/>
            <person name="Schaumberg A."/>
            <person name="Pati A."/>
            <person name="Liolios K."/>
            <person name="Nordberg H.P."/>
            <person name="Cantor M.N."/>
            <person name="Hua S.X."/>
            <person name="Woyke T."/>
        </authorList>
    </citation>
    <scope>NUCLEOTIDE SEQUENCE [LARGE SCALE GENOMIC DNA]</scope>
    <source>
        <strain evidence="1 2">DSM 14336</strain>
    </source>
</reference>
<evidence type="ECO:0000313" key="2">
    <source>
        <dbReference type="Proteomes" id="UP000018780"/>
    </source>
</evidence>
<proteinExistence type="predicted"/>
<protein>
    <submittedName>
        <fullName evidence="1">Uncharacterized protein</fullName>
    </submittedName>
</protein>
<dbReference type="PATRIC" id="fig|999552.6.peg.1378"/>
<dbReference type="KEGG" id="lmd:METH_06850"/>